<feature type="coiled-coil region" evidence="1">
    <location>
        <begin position="46"/>
        <end position="84"/>
    </location>
</feature>
<protein>
    <submittedName>
        <fullName evidence="2">Uncharacterized protein</fullName>
    </submittedName>
</protein>
<gene>
    <name evidence="2" type="ordered locus">AYWB_394</name>
</gene>
<organism evidence="2 3">
    <name type="scientific">Aster yellows witches'-broom phytoplasma (strain AYWB)</name>
    <dbReference type="NCBI Taxonomy" id="322098"/>
    <lineage>
        <taxon>Bacteria</taxon>
        <taxon>Bacillati</taxon>
        <taxon>Mycoplasmatota</taxon>
        <taxon>Mollicutes</taxon>
        <taxon>Acholeplasmatales</taxon>
        <taxon>Acholeplasmataceae</taxon>
        <taxon>Candidatus Phytoplasma</taxon>
        <taxon>16SrI (Aster yellows group)</taxon>
    </lineage>
</organism>
<keyword evidence="1" id="KW-0175">Coiled coil</keyword>
<evidence type="ECO:0000313" key="3">
    <source>
        <dbReference type="Proteomes" id="UP000001934"/>
    </source>
</evidence>
<dbReference type="Proteomes" id="UP000001934">
    <property type="component" value="Chromosome"/>
</dbReference>
<dbReference type="OrthoDB" id="9810135at2"/>
<dbReference type="HOGENOM" id="CLU_2366798_0_0_14"/>
<proteinExistence type="predicted"/>
<name>Q2NJ82_AYWBP</name>
<dbReference type="EMBL" id="CP000061">
    <property type="protein sequence ID" value="ABC65511.1"/>
    <property type="molecule type" value="Genomic_DNA"/>
</dbReference>
<accession>Q2NJ82</accession>
<dbReference type="PhylomeDB" id="Q2NJ82"/>
<dbReference type="STRING" id="322098.AYWB_394"/>
<evidence type="ECO:0000256" key="1">
    <source>
        <dbReference type="SAM" id="Coils"/>
    </source>
</evidence>
<dbReference type="eggNOG" id="COG0210">
    <property type="taxonomic scope" value="Bacteria"/>
</dbReference>
<dbReference type="AlphaFoldDB" id="Q2NJ82"/>
<dbReference type="KEGG" id="ayw:AYWB_394"/>
<keyword evidence="3" id="KW-1185">Reference proteome</keyword>
<evidence type="ECO:0000313" key="2">
    <source>
        <dbReference type="EMBL" id="ABC65511.1"/>
    </source>
</evidence>
<sequence>MLLNLYYEKLNYYNLITFDGLLIETSDFIEFVEINNGLIYNRPVFIDEFQERFDKINKNLDKLIDELEKNEKRFKRNNENKEIINKLNETNKESE</sequence>
<dbReference type="RefSeq" id="WP_011412675.1">
    <property type="nucleotide sequence ID" value="NC_007716.1"/>
</dbReference>
<reference evidence="2 3" key="1">
    <citation type="journal article" date="2006" name="J. Bacteriol.">
        <title>Living with genome instability: the adaptation of phytoplasmas to diverse environments of their insect and plant hosts.</title>
        <authorList>
            <person name="Bai X."/>
            <person name="Zhang J."/>
            <person name="Ewing A."/>
            <person name="Miller S.A."/>
            <person name="Jancso Radek A."/>
            <person name="Shevchenko D.V."/>
            <person name="Tsukerman K."/>
            <person name="Walunas T."/>
            <person name="Lapidus A."/>
            <person name="Campbell J.W."/>
            <person name="Hogenhout S.A."/>
        </authorList>
    </citation>
    <scope>NUCLEOTIDE SEQUENCE [LARGE SCALE GENOMIC DNA]</scope>
    <source>
        <strain evidence="2 3">AYWB</strain>
    </source>
</reference>